<dbReference type="Gene3D" id="2.60.40.1180">
    <property type="entry name" value="Golgi alpha-mannosidase II"/>
    <property type="match status" value="1"/>
</dbReference>
<dbReference type="GO" id="GO:0004553">
    <property type="term" value="F:hydrolase activity, hydrolyzing O-glycosyl compounds"/>
    <property type="evidence" value="ECO:0007669"/>
    <property type="project" value="InterPro"/>
</dbReference>
<evidence type="ECO:0000256" key="7">
    <source>
        <dbReference type="ARBA" id="ARBA00022679"/>
    </source>
</evidence>
<evidence type="ECO:0000313" key="14">
    <source>
        <dbReference type="Proteomes" id="UP001169760"/>
    </source>
</evidence>
<evidence type="ECO:0000256" key="2">
    <source>
        <dbReference type="ARBA" id="ARBA00002953"/>
    </source>
</evidence>
<comment type="function">
    <text evidence="2 10">Catalyzes the formation of the alpha-1,6-glucosidic linkages in glycogen by scission of a 1,4-alpha-linked oligosaccharide from growing alpha-1,4-glucan chains and the subsequent attachment of the oligosaccharide to the alpha-1,6 position.</text>
</comment>
<dbReference type="HAMAP" id="MF_00685">
    <property type="entry name" value="GlgB"/>
    <property type="match status" value="1"/>
</dbReference>
<reference evidence="13" key="1">
    <citation type="submission" date="2023-07" db="EMBL/GenBank/DDBJ databases">
        <title>Genome content predicts the carbon catabolic preferences of heterotrophic bacteria.</title>
        <authorList>
            <person name="Gralka M."/>
        </authorList>
    </citation>
    <scope>NUCLEOTIDE SEQUENCE</scope>
    <source>
        <strain evidence="13">I3M17_2</strain>
    </source>
</reference>
<dbReference type="SMART" id="SM00642">
    <property type="entry name" value="Aamy"/>
    <property type="match status" value="1"/>
</dbReference>
<dbReference type="InterPro" id="IPR006047">
    <property type="entry name" value="GH13_cat_dom"/>
</dbReference>
<evidence type="ECO:0000256" key="6">
    <source>
        <dbReference type="ARBA" id="ARBA00022676"/>
    </source>
</evidence>
<evidence type="ECO:0000256" key="1">
    <source>
        <dbReference type="ARBA" id="ARBA00000826"/>
    </source>
</evidence>
<dbReference type="FunFam" id="3.20.20.80:FF:000003">
    <property type="entry name" value="1,4-alpha-glucan branching enzyme GlgB"/>
    <property type="match status" value="1"/>
</dbReference>
<dbReference type="InterPro" id="IPR017853">
    <property type="entry name" value="GH"/>
</dbReference>
<protein>
    <recommendedName>
        <fullName evidence="10">1,4-alpha-glucan branching enzyme GlgB</fullName>
        <ecNumber evidence="10">2.4.1.18</ecNumber>
    </recommendedName>
    <alternativeName>
        <fullName evidence="10">1,4-alpha-D-glucan:1,4-alpha-D-glucan 6-glucosyl-transferase</fullName>
    </alternativeName>
    <alternativeName>
        <fullName evidence="10">Alpha-(1-&gt;4)-glucan branching enzyme</fullName>
    </alternativeName>
    <alternativeName>
        <fullName evidence="10">Glycogen branching enzyme</fullName>
        <shortName evidence="10">BE</shortName>
    </alternativeName>
</protein>
<dbReference type="EC" id="2.4.1.18" evidence="10"/>
<comment type="similarity">
    <text evidence="4 10">Belongs to the glycosyl hydrolase 13 family. GlgB subfamily.</text>
</comment>
<evidence type="ECO:0000256" key="5">
    <source>
        <dbReference type="ARBA" id="ARBA00022600"/>
    </source>
</evidence>
<dbReference type="Gene3D" id="3.20.20.80">
    <property type="entry name" value="Glycosidases"/>
    <property type="match status" value="1"/>
</dbReference>
<keyword evidence="9 10" id="KW-0119">Carbohydrate metabolism</keyword>
<evidence type="ECO:0000256" key="11">
    <source>
        <dbReference type="PIRSR" id="PIRSR000463-1"/>
    </source>
</evidence>
<dbReference type="GO" id="GO:0005978">
    <property type="term" value="P:glycogen biosynthetic process"/>
    <property type="evidence" value="ECO:0007669"/>
    <property type="project" value="UniProtKB-UniRule"/>
</dbReference>
<comment type="caution">
    <text evidence="13">The sequence shown here is derived from an EMBL/GenBank/DDBJ whole genome shotgun (WGS) entry which is preliminary data.</text>
</comment>
<dbReference type="Pfam" id="PF22019">
    <property type="entry name" value="GlgB_N"/>
    <property type="match status" value="1"/>
</dbReference>
<dbReference type="InterPro" id="IPR013783">
    <property type="entry name" value="Ig-like_fold"/>
</dbReference>
<dbReference type="CDD" id="cd11322">
    <property type="entry name" value="AmyAc_Glg_BE"/>
    <property type="match status" value="1"/>
</dbReference>
<keyword evidence="7 10" id="KW-0808">Transferase</keyword>
<dbReference type="PANTHER" id="PTHR43651:SF3">
    <property type="entry name" value="1,4-ALPHA-GLUCAN-BRANCHING ENZYME"/>
    <property type="match status" value="1"/>
</dbReference>
<dbReference type="AlphaFoldDB" id="A0AAW7XAV9"/>
<dbReference type="PIRSF" id="PIRSF000463">
    <property type="entry name" value="GlgB"/>
    <property type="match status" value="1"/>
</dbReference>
<feature type="domain" description="Glycosyl hydrolase family 13 catalytic" evidence="12">
    <location>
        <begin position="250"/>
        <end position="608"/>
    </location>
</feature>
<organism evidence="13 14">
    <name type="scientific">Saccharophagus degradans</name>
    <dbReference type="NCBI Taxonomy" id="86304"/>
    <lineage>
        <taxon>Bacteria</taxon>
        <taxon>Pseudomonadati</taxon>
        <taxon>Pseudomonadota</taxon>
        <taxon>Gammaproteobacteria</taxon>
        <taxon>Cellvibrionales</taxon>
        <taxon>Cellvibrionaceae</taxon>
        <taxon>Saccharophagus</taxon>
    </lineage>
</organism>
<dbReference type="Pfam" id="PF02806">
    <property type="entry name" value="Alpha-amylase_C"/>
    <property type="match status" value="1"/>
</dbReference>
<evidence type="ECO:0000256" key="4">
    <source>
        <dbReference type="ARBA" id="ARBA00009000"/>
    </source>
</evidence>
<dbReference type="InterPro" id="IPR006407">
    <property type="entry name" value="GlgB"/>
</dbReference>
<dbReference type="FunFam" id="2.60.40.10:FF:000169">
    <property type="entry name" value="1,4-alpha-glucan branching enzyme GlgB"/>
    <property type="match status" value="1"/>
</dbReference>
<dbReference type="NCBIfam" id="NF008967">
    <property type="entry name" value="PRK12313.1"/>
    <property type="match status" value="1"/>
</dbReference>
<comment type="pathway">
    <text evidence="3 10">Glycan biosynthesis; glycogen biosynthesis.</text>
</comment>
<dbReference type="RefSeq" id="WP_303493535.1">
    <property type="nucleotide sequence ID" value="NZ_JAUOPB010000012.1"/>
</dbReference>
<dbReference type="CDD" id="cd02855">
    <property type="entry name" value="E_set_GBE_prok_N"/>
    <property type="match status" value="1"/>
</dbReference>
<proteinExistence type="inferred from homology"/>
<comment type="catalytic activity">
    <reaction evidence="1 10">
        <text>Transfers a segment of a (1-&gt;4)-alpha-D-glucan chain to a primary hydroxy group in a similar glucan chain.</text>
        <dbReference type="EC" id="2.4.1.18"/>
    </reaction>
</comment>
<evidence type="ECO:0000313" key="13">
    <source>
        <dbReference type="EMBL" id="MDO6424051.1"/>
    </source>
</evidence>
<keyword evidence="6 10" id="KW-0328">Glycosyltransferase</keyword>
<evidence type="ECO:0000256" key="3">
    <source>
        <dbReference type="ARBA" id="ARBA00004964"/>
    </source>
</evidence>
<dbReference type="InterPro" id="IPR014756">
    <property type="entry name" value="Ig_E-set"/>
</dbReference>
<sequence length="729" mass="83248">MLSITPEIIKEIVQGEYHDVFAVLGPHAQKNGYVIRAFFPAAKTLQVKSKLDGSVLAEAVMRNEEGFFEANCNCSEKPSYYFTVGYGDKEFDVEDMYRFGSTIPEADLYLFGEGTYEQAYRLFGAHPMEVDGVPGCRFTVWAPNAKTVAVVGDFNFWQGRAHVMRKHIPSGIWELFIPYLGEGALYKYEIRNHSGDCLPHKADPYGFAAQKPPEQASVVSVLDRYEWNDAEWFAKANNWTQRDRPISIYEVHLGSWKRVVEEGNRYLSYKELAADLIPYVKSMGFTHIQLMPISEFPFDGSWGYQPVGLYAPTSRFGSPEDFKYFVDCCHQNDLAVLIDWVPGHFPTDSHGLGLFDGTPLYEHADSRQGFHPDWNTYIYNYGRHEVKSFLMANALFWLEQYHIDGLRVDAVASMLYLDYSRKDGEWLPNSYGGRENLEAIDFLRLVNERVYKRFPHAMMVAEESTAWPGVSSPTSCGGLGFGYKWNMGWMNDSLQYISKEPIHRQYHHHDMTFSLHYAFSENFVLPLSHDEVVHGKRSLLGRMPGDAWQQFANLRAYYAFMWTHPGKKLLFMGGEFAQGMEWNHDTSLSWHQLEIDFHSGIQTLVKSLNRLYTDVPALYKEDCMSSGFEWVEADDRHNSIFAFLRKAKGEKPVLVVANFTPVAREGYRVGVNQPGYYRELLNTDSELFGGSNLGNEGGVHTEGVAWHQRPQSVSINIPALAAVVFQLDS</sequence>
<feature type="active site" description="Proton donor" evidence="10 11">
    <location>
        <position position="462"/>
    </location>
</feature>
<evidence type="ECO:0000256" key="8">
    <source>
        <dbReference type="ARBA" id="ARBA00023056"/>
    </source>
</evidence>
<evidence type="ECO:0000256" key="9">
    <source>
        <dbReference type="ARBA" id="ARBA00023277"/>
    </source>
</evidence>
<dbReference type="GO" id="GO:0043169">
    <property type="term" value="F:cation binding"/>
    <property type="evidence" value="ECO:0007669"/>
    <property type="project" value="InterPro"/>
</dbReference>
<dbReference type="InterPro" id="IPR044143">
    <property type="entry name" value="GlgB_N_E_set_prok"/>
</dbReference>
<dbReference type="InterPro" id="IPR006048">
    <property type="entry name" value="A-amylase/branching_C"/>
</dbReference>
<dbReference type="InterPro" id="IPR054169">
    <property type="entry name" value="GlgB_N"/>
</dbReference>
<dbReference type="EMBL" id="JAUOPB010000012">
    <property type="protein sequence ID" value="MDO6424051.1"/>
    <property type="molecule type" value="Genomic_DNA"/>
</dbReference>
<comment type="subunit">
    <text evidence="10">Monomer.</text>
</comment>
<accession>A0AAW7XAV9</accession>
<evidence type="ECO:0000259" key="12">
    <source>
        <dbReference type="SMART" id="SM00642"/>
    </source>
</evidence>
<dbReference type="FunFam" id="2.60.40.1180:FF:000002">
    <property type="entry name" value="1,4-alpha-glucan branching enzyme GlgB"/>
    <property type="match status" value="1"/>
</dbReference>
<dbReference type="GO" id="GO:0003844">
    <property type="term" value="F:1,4-alpha-glucan branching enzyme activity"/>
    <property type="evidence" value="ECO:0007669"/>
    <property type="project" value="UniProtKB-UniRule"/>
</dbReference>
<dbReference type="SUPFAM" id="SSF51445">
    <property type="entry name" value="(Trans)glycosidases"/>
    <property type="match status" value="1"/>
</dbReference>
<dbReference type="Gene3D" id="2.60.40.10">
    <property type="entry name" value="Immunoglobulins"/>
    <property type="match status" value="2"/>
</dbReference>
<dbReference type="NCBIfam" id="NF003811">
    <property type="entry name" value="PRK05402.1"/>
    <property type="match status" value="1"/>
</dbReference>
<dbReference type="SUPFAM" id="SSF81296">
    <property type="entry name" value="E set domains"/>
    <property type="match status" value="2"/>
</dbReference>
<evidence type="ECO:0000256" key="10">
    <source>
        <dbReference type="HAMAP-Rule" id="MF_00685"/>
    </source>
</evidence>
<gene>
    <name evidence="10 13" type="primary">glgB</name>
    <name evidence="13" type="ORF">Q4521_16320</name>
</gene>
<dbReference type="Pfam" id="PF00128">
    <property type="entry name" value="Alpha-amylase"/>
    <property type="match status" value="1"/>
</dbReference>
<dbReference type="NCBIfam" id="TIGR01515">
    <property type="entry name" value="branching_enzym"/>
    <property type="match status" value="1"/>
</dbReference>
<dbReference type="PANTHER" id="PTHR43651">
    <property type="entry name" value="1,4-ALPHA-GLUCAN-BRANCHING ENZYME"/>
    <property type="match status" value="1"/>
</dbReference>
<name>A0AAW7XAV9_9GAMM</name>
<dbReference type="GO" id="GO:0005829">
    <property type="term" value="C:cytosol"/>
    <property type="evidence" value="ECO:0007669"/>
    <property type="project" value="TreeGrafter"/>
</dbReference>
<dbReference type="Pfam" id="PF02922">
    <property type="entry name" value="CBM_48"/>
    <property type="match status" value="1"/>
</dbReference>
<dbReference type="InterPro" id="IPR037439">
    <property type="entry name" value="Branching_enzy"/>
</dbReference>
<dbReference type="Proteomes" id="UP001169760">
    <property type="component" value="Unassembled WGS sequence"/>
</dbReference>
<feature type="active site" description="Nucleophile" evidence="10 11">
    <location>
        <position position="409"/>
    </location>
</feature>
<dbReference type="SUPFAM" id="SSF51011">
    <property type="entry name" value="Glycosyl hydrolase domain"/>
    <property type="match status" value="1"/>
</dbReference>
<dbReference type="InterPro" id="IPR004193">
    <property type="entry name" value="Glyco_hydro_13_N"/>
</dbReference>
<keyword evidence="8 10" id="KW-0320">Glycogen biosynthesis</keyword>
<dbReference type="InterPro" id="IPR013780">
    <property type="entry name" value="Glyco_hydro_b"/>
</dbReference>
<keyword evidence="5 10" id="KW-0321">Glycogen metabolism</keyword>